<protein>
    <submittedName>
        <fullName evidence="2">Uncharacterized protein</fullName>
    </submittedName>
</protein>
<dbReference type="RefSeq" id="XP_030976505.1">
    <property type="nucleotide sequence ID" value="XM_031131582.1"/>
</dbReference>
<organism evidence="1 2">
    <name type="scientific">Pyricularia grisea</name>
    <name type="common">Crabgrass-specific blast fungus</name>
    <name type="synonym">Magnaporthe grisea</name>
    <dbReference type="NCBI Taxonomy" id="148305"/>
    <lineage>
        <taxon>Eukaryota</taxon>
        <taxon>Fungi</taxon>
        <taxon>Dikarya</taxon>
        <taxon>Ascomycota</taxon>
        <taxon>Pezizomycotina</taxon>
        <taxon>Sordariomycetes</taxon>
        <taxon>Sordariomycetidae</taxon>
        <taxon>Magnaporthales</taxon>
        <taxon>Pyriculariaceae</taxon>
        <taxon>Pyricularia</taxon>
    </lineage>
</organism>
<evidence type="ECO:0000313" key="1">
    <source>
        <dbReference type="Proteomes" id="UP000515153"/>
    </source>
</evidence>
<keyword evidence="1" id="KW-1185">Reference proteome</keyword>
<evidence type="ECO:0000313" key="2">
    <source>
        <dbReference type="RefSeq" id="XP_030976505.1"/>
    </source>
</evidence>
<dbReference type="AlphaFoldDB" id="A0A6P8ANM9"/>
<accession>A0A6P8ANM9</accession>
<reference evidence="2" key="2">
    <citation type="submission" date="2019-10" db="EMBL/GenBank/DDBJ databases">
        <authorList>
            <consortium name="NCBI Genome Project"/>
        </authorList>
    </citation>
    <scope>NUCLEOTIDE SEQUENCE</scope>
    <source>
        <strain evidence="2">NI907</strain>
    </source>
</reference>
<reference evidence="1 2" key="1">
    <citation type="journal article" date="2019" name="Mol. Biol. Evol.">
        <title>Blast fungal genomes show frequent chromosomal changes, gene gains and losses, and effector gene turnover.</title>
        <authorList>
            <person name="Gomez Luciano L.B."/>
            <person name="Jason Tsai I."/>
            <person name="Chuma I."/>
            <person name="Tosa Y."/>
            <person name="Chen Y.H."/>
            <person name="Li J.Y."/>
            <person name="Li M.Y."/>
            <person name="Jade Lu M.Y."/>
            <person name="Nakayashiki H."/>
            <person name="Li W.H."/>
        </authorList>
    </citation>
    <scope>NUCLEOTIDE SEQUENCE [LARGE SCALE GENOMIC DNA]</scope>
    <source>
        <strain evidence="1 2">NI907</strain>
    </source>
</reference>
<dbReference type="KEGG" id="pgri:PgNI_11616"/>
<proteinExistence type="predicted"/>
<name>A0A6P8ANM9_PYRGI</name>
<reference evidence="2" key="3">
    <citation type="submission" date="2025-08" db="UniProtKB">
        <authorList>
            <consortium name="RefSeq"/>
        </authorList>
    </citation>
    <scope>IDENTIFICATION</scope>
    <source>
        <strain evidence="2">NI907</strain>
    </source>
</reference>
<sequence length="204" mass="23109">MGGLEHVEDILSTWTYLSMKIRVPFPPRVLVLCKETDSIFKPEALEARIHKEQPCSNDAKVTHIRVLSRTQALIDEEPTTYIDRALIIASALQINAYPPGVHFFPPEQTFDELYDGWIDEKSTFGTLNARVRSTFVTLATKRRQLVEEQNIRWYHPPALTSIFFNVSRLFGQHLKAVSPALFALPRRRTEASVAAIGYAIPASS</sequence>
<gene>
    <name evidence="2" type="ORF">PgNI_11616</name>
</gene>
<dbReference type="Proteomes" id="UP000515153">
    <property type="component" value="Chromosome V"/>
</dbReference>
<dbReference type="GeneID" id="41966487"/>